<dbReference type="AlphaFoldDB" id="A0A822YK41"/>
<evidence type="ECO:0000313" key="1">
    <source>
        <dbReference type="EMBL" id="DAD31901.1"/>
    </source>
</evidence>
<reference evidence="1 2" key="1">
    <citation type="journal article" date="2020" name="Mol. Biol. Evol.">
        <title>Distinct Expression and Methylation Patterns for Genes with Different Fates following a Single Whole-Genome Duplication in Flowering Plants.</title>
        <authorList>
            <person name="Shi T."/>
            <person name="Rahmani R.S."/>
            <person name="Gugger P.F."/>
            <person name="Wang M."/>
            <person name="Li H."/>
            <person name="Zhang Y."/>
            <person name="Li Z."/>
            <person name="Wang Q."/>
            <person name="Van de Peer Y."/>
            <person name="Marchal K."/>
            <person name="Chen J."/>
        </authorList>
    </citation>
    <scope>NUCLEOTIDE SEQUENCE [LARGE SCALE GENOMIC DNA]</scope>
    <source>
        <tissue evidence="1">Leaf</tissue>
    </source>
</reference>
<keyword evidence="2" id="KW-1185">Reference proteome</keyword>
<comment type="caution">
    <text evidence="1">The sequence shown here is derived from an EMBL/GenBank/DDBJ whole genome shotgun (WGS) entry which is preliminary data.</text>
</comment>
<dbReference type="Proteomes" id="UP000607653">
    <property type="component" value="Unassembled WGS sequence"/>
</dbReference>
<accession>A0A822YK41</accession>
<evidence type="ECO:0000313" key="2">
    <source>
        <dbReference type="Proteomes" id="UP000607653"/>
    </source>
</evidence>
<organism evidence="1 2">
    <name type="scientific">Nelumbo nucifera</name>
    <name type="common">Sacred lotus</name>
    <dbReference type="NCBI Taxonomy" id="4432"/>
    <lineage>
        <taxon>Eukaryota</taxon>
        <taxon>Viridiplantae</taxon>
        <taxon>Streptophyta</taxon>
        <taxon>Embryophyta</taxon>
        <taxon>Tracheophyta</taxon>
        <taxon>Spermatophyta</taxon>
        <taxon>Magnoliopsida</taxon>
        <taxon>Proteales</taxon>
        <taxon>Nelumbonaceae</taxon>
        <taxon>Nelumbo</taxon>
    </lineage>
</organism>
<sequence length="92" mass="10123">MVQDFFVGADSFGIWFNRLLLLSGKLGNFEHAQSDSVGAILAACVRVSRVSTIAHYLGRETMVVTVMGPELIKSTGVLVCIKISCWNCRKRC</sequence>
<dbReference type="EMBL" id="DUZY01000003">
    <property type="protein sequence ID" value="DAD31901.1"/>
    <property type="molecule type" value="Genomic_DNA"/>
</dbReference>
<name>A0A822YK41_NELNU</name>
<gene>
    <name evidence="1" type="ORF">HUJ06_010753</name>
</gene>
<protein>
    <submittedName>
        <fullName evidence="1">Uncharacterized protein</fullName>
    </submittedName>
</protein>
<proteinExistence type="predicted"/>